<dbReference type="EMBL" id="CASHTH010002962">
    <property type="protein sequence ID" value="CAI8037824.1"/>
    <property type="molecule type" value="Genomic_DNA"/>
</dbReference>
<dbReference type="SUPFAM" id="SSF56112">
    <property type="entry name" value="Protein kinase-like (PK-like)"/>
    <property type="match status" value="1"/>
</dbReference>
<evidence type="ECO:0000256" key="2">
    <source>
        <dbReference type="ARBA" id="ARBA00022679"/>
    </source>
</evidence>
<dbReference type="GO" id="GO:0005524">
    <property type="term" value="F:ATP binding"/>
    <property type="evidence" value="ECO:0007669"/>
    <property type="project" value="UniProtKB-UniRule"/>
</dbReference>
<feature type="compositionally biased region" description="Polar residues" evidence="8">
    <location>
        <begin position="328"/>
        <end position="347"/>
    </location>
</feature>
<feature type="domain" description="Protein kinase" evidence="9">
    <location>
        <begin position="42"/>
        <end position="308"/>
    </location>
</feature>
<dbReference type="GO" id="GO:0004674">
    <property type="term" value="F:protein serine/threonine kinase activity"/>
    <property type="evidence" value="ECO:0007669"/>
    <property type="project" value="UniProtKB-KW"/>
</dbReference>
<organism evidence="10 11">
    <name type="scientific">Geodia barretti</name>
    <name type="common">Barrett's horny sponge</name>
    <dbReference type="NCBI Taxonomy" id="519541"/>
    <lineage>
        <taxon>Eukaryota</taxon>
        <taxon>Metazoa</taxon>
        <taxon>Porifera</taxon>
        <taxon>Demospongiae</taxon>
        <taxon>Heteroscleromorpha</taxon>
        <taxon>Tetractinellida</taxon>
        <taxon>Astrophorina</taxon>
        <taxon>Geodiidae</taxon>
        <taxon>Geodia</taxon>
    </lineage>
</organism>
<proteinExistence type="inferred from homology"/>
<feature type="compositionally biased region" description="Polar residues" evidence="8">
    <location>
        <begin position="404"/>
        <end position="439"/>
    </location>
</feature>
<comment type="caution">
    <text evidence="10">The sequence shown here is derived from an EMBL/GenBank/DDBJ whole genome shotgun (WGS) entry which is preliminary data.</text>
</comment>
<keyword evidence="2" id="KW-0808">Transferase</keyword>
<dbReference type="InterPro" id="IPR000719">
    <property type="entry name" value="Prot_kinase_dom"/>
</dbReference>
<feature type="region of interest" description="Disordered" evidence="8">
    <location>
        <begin position="13"/>
        <end position="34"/>
    </location>
</feature>
<feature type="compositionally biased region" description="Basic and acidic residues" evidence="8">
    <location>
        <begin position="446"/>
        <end position="455"/>
    </location>
</feature>
<dbReference type="Proteomes" id="UP001174909">
    <property type="component" value="Unassembled WGS sequence"/>
</dbReference>
<dbReference type="PROSITE" id="PS50011">
    <property type="entry name" value="PROTEIN_KINASE_DOM"/>
    <property type="match status" value="1"/>
</dbReference>
<reference evidence="10" key="1">
    <citation type="submission" date="2023-03" db="EMBL/GenBank/DDBJ databases">
        <authorList>
            <person name="Steffen K."/>
            <person name="Cardenas P."/>
        </authorList>
    </citation>
    <scope>NUCLEOTIDE SEQUENCE</scope>
</reference>
<comment type="similarity">
    <text evidence="7">Belongs to the protein kinase superfamily.</text>
</comment>
<dbReference type="FunFam" id="3.30.200.20:FF:000315">
    <property type="entry name" value="Calcium-dependent protein kinase 3"/>
    <property type="match status" value="1"/>
</dbReference>
<evidence type="ECO:0000256" key="1">
    <source>
        <dbReference type="ARBA" id="ARBA00022527"/>
    </source>
</evidence>
<evidence type="ECO:0000259" key="9">
    <source>
        <dbReference type="PROSITE" id="PS50011"/>
    </source>
</evidence>
<dbReference type="PROSITE" id="PS00107">
    <property type="entry name" value="PROTEIN_KINASE_ATP"/>
    <property type="match status" value="1"/>
</dbReference>
<keyword evidence="1 7" id="KW-0723">Serine/threonine-protein kinase</keyword>
<feature type="region of interest" description="Disordered" evidence="8">
    <location>
        <begin position="327"/>
        <end position="477"/>
    </location>
</feature>
<evidence type="ECO:0000256" key="8">
    <source>
        <dbReference type="SAM" id="MobiDB-lite"/>
    </source>
</evidence>
<dbReference type="InterPro" id="IPR017441">
    <property type="entry name" value="Protein_kinase_ATP_BS"/>
</dbReference>
<feature type="compositionally biased region" description="Basic and acidic residues" evidence="8">
    <location>
        <begin position="23"/>
        <end position="34"/>
    </location>
</feature>
<dbReference type="PANTHER" id="PTHR24347">
    <property type="entry name" value="SERINE/THREONINE-PROTEIN KINASE"/>
    <property type="match status" value="1"/>
</dbReference>
<feature type="binding site" evidence="6">
    <location>
        <position position="71"/>
    </location>
    <ligand>
        <name>ATP</name>
        <dbReference type="ChEBI" id="CHEBI:30616"/>
    </ligand>
</feature>
<evidence type="ECO:0000313" key="11">
    <source>
        <dbReference type="Proteomes" id="UP001174909"/>
    </source>
</evidence>
<dbReference type="CDD" id="cd05117">
    <property type="entry name" value="STKc_CAMK"/>
    <property type="match status" value="1"/>
</dbReference>
<sequence>MAEVANLDRRMSFSYKAATTRPPDQRPPHSRVEDDAAVEKRYAIGQELGRGSFGIVREVTSRFTGELLAVKTVNKDKPGSTSIQMLTREVEVLKRLDHPHIIKLEDILETPQKMYLVMELCTGGELTARLKQLGYFRESEAKEVMRQLTEVLTYLHSNDIVHRDLKLENVLLKSPINSATDKIDIRVTDFGLAHMKSLSDLEDPIMDERCGTPYYMAPEVILSRHEYTKMCDVWSLGVIMYYIICGKVPFHGDANLKLEECIVHGEPTFKEVEWINISEQAQTLIRGMLCKDTTRRLTAMRVLNDAWFTGQPSKFFTAIELMEDMTGHASSTSQRPSLKFHTSTHQPPSVKKTSTSGHHPRHPSPSPRTSHQHHSEKPSLQEKRFRSTSTLDPNPPTTSPSSSGQLKNYSTSSLRSRSPGRQRSVSVGQRPSTTAASSRKISHQQTTHEHPEHQHTLTSSQHKQRAKQSSHSTTSKT</sequence>
<dbReference type="SMART" id="SM00220">
    <property type="entry name" value="S_TKc"/>
    <property type="match status" value="1"/>
</dbReference>
<protein>
    <submittedName>
        <fullName evidence="10">Serine/threonine-protein kinase 33</fullName>
    </submittedName>
</protein>
<name>A0AA35WYR0_GEOBA</name>
<feature type="compositionally biased region" description="Basic and acidic residues" evidence="8">
    <location>
        <begin position="373"/>
        <end position="385"/>
    </location>
</feature>
<keyword evidence="4 10" id="KW-0418">Kinase</keyword>
<keyword evidence="3 6" id="KW-0547">Nucleotide-binding</keyword>
<evidence type="ECO:0000256" key="5">
    <source>
        <dbReference type="ARBA" id="ARBA00022840"/>
    </source>
</evidence>
<dbReference type="Pfam" id="PF00069">
    <property type="entry name" value="Pkinase"/>
    <property type="match status" value="1"/>
</dbReference>
<dbReference type="FunFam" id="1.10.510.10:FF:000571">
    <property type="entry name" value="Maternal embryonic leucine zipper kinase"/>
    <property type="match status" value="1"/>
</dbReference>
<dbReference type="PROSITE" id="PS00108">
    <property type="entry name" value="PROTEIN_KINASE_ST"/>
    <property type="match status" value="1"/>
</dbReference>
<dbReference type="InterPro" id="IPR011009">
    <property type="entry name" value="Kinase-like_dom_sf"/>
</dbReference>
<keyword evidence="11" id="KW-1185">Reference proteome</keyword>
<evidence type="ECO:0000256" key="7">
    <source>
        <dbReference type="RuleBase" id="RU000304"/>
    </source>
</evidence>
<dbReference type="InterPro" id="IPR008271">
    <property type="entry name" value="Ser/Thr_kinase_AS"/>
</dbReference>
<evidence type="ECO:0000313" key="10">
    <source>
        <dbReference type="EMBL" id="CAI8037824.1"/>
    </source>
</evidence>
<evidence type="ECO:0000256" key="4">
    <source>
        <dbReference type="ARBA" id="ARBA00022777"/>
    </source>
</evidence>
<dbReference type="Gene3D" id="1.10.510.10">
    <property type="entry name" value="Transferase(Phosphotransferase) domain 1"/>
    <property type="match status" value="1"/>
</dbReference>
<accession>A0AA35WYR0</accession>
<gene>
    <name evidence="10" type="ORF">GBAR_LOCUS21144</name>
</gene>
<evidence type="ECO:0000256" key="3">
    <source>
        <dbReference type="ARBA" id="ARBA00022741"/>
    </source>
</evidence>
<dbReference type="AlphaFoldDB" id="A0AA35WYR0"/>
<keyword evidence="5 6" id="KW-0067">ATP-binding</keyword>
<evidence type="ECO:0000256" key="6">
    <source>
        <dbReference type="PROSITE-ProRule" id="PRU10141"/>
    </source>
</evidence>